<evidence type="ECO:0000313" key="2">
    <source>
        <dbReference type="Proteomes" id="UP000245051"/>
    </source>
</evidence>
<name>A0ABM6V363_9ACTN</name>
<evidence type="ECO:0000313" key="1">
    <source>
        <dbReference type="EMBL" id="AWK08546.1"/>
    </source>
</evidence>
<sequence>MHRDPHLAGTLVPGRFHFGQFAGWPRQAQSMLLPTSTRCARPALIATHSVQKRSMIEKPTFTG</sequence>
<keyword evidence="2" id="KW-1185">Reference proteome</keyword>
<gene>
    <name evidence="1" type="ORF">DDQ41_05940</name>
</gene>
<dbReference type="Proteomes" id="UP000245051">
    <property type="component" value="Chromosome"/>
</dbReference>
<organism evidence="1 2">
    <name type="scientific">Streptomyces spongiicola</name>
    <dbReference type="NCBI Taxonomy" id="1690221"/>
    <lineage>
        <taxon>Bacteria</taxon>
        <taxon>Bacillati</taxon>
        <taxon>Actinomycetota</taxon>
        <taxon>Actinomycetes</taxon>
        <taxon>Kitasatosporales</taxon>
        <taxon>Streptomycetaceae</taxon>
        <taxon>Streptomyces</taxon>
    </lineage>
</organism>
<accession>A0ABM6V363</accession>
<reference evidence="1 2" key="1">
    <citation type="submission" date="2018-05" db="EMBL/GenBank/DDBJ databases">
        <title>Complete genome sequence of the Type Strain of Streptomyces spongiicola HNM0071, the producer of staurosporine.</title>
        <authorList>
            <person name="Zhou S."/>
            <person name="Huang X."/>
        </authorList>
    </citation>
    <scope>NUCLEOTIDE SEQUENCE [LARGE SCALE GENOMIC DNA]</scope>
    <source>
        <strain evidence="1 2">HNM0071</strain>
    </source>
</reference>
<proteinExistence type="predicted"/>
<dbReference type="EMBL" id="CP029254">
    <property type="protein sequence ID" value="AWK08546.1"/>
    <property type="molecule type" value="Genomic_DNA"/>
</dbReference>
<protein>
    <submittedName>
        <fullName evidence="1">Uncharacterized protein</fullName>
    </submittedName>
</protein>